<evidence type="ECO:0000313" key="2">
    <source>
        <dbReference type="EMBL" id="GGM16311.1"/>
    </source>
</evidence>
<name>A0A8H9GF75_9MICO</name>
<comment type="caution">
    <text evidence="2">The sequence shown here is derived from an EMBL/GenBank/DDBJ whole genome shotgun (WGS) entry which is preliminary data.</text>
</comment>
<dbReference type="Pfam" id="PF01047">
    <property type="entry name" value="MarR"/>
    <property type="match status" value="1"/>
</dbReference>
<sequence length="91" mass="9823">MTVMAERLHCNAPNLSFVVKQLVERGYAERATDPHDRRSRVVVLTDEGRQARAEVIAGTLERTPFAVLDGAELRELARLLAKALGPAGGGG</sequence>
<accession>A0A8H9GF75</accession>
<protein>
    <recommendedName>
        <fullName evidence="1">HTH marR-type domain-containing protein</fullName>
    </recommendedName>
</protein>
<proteinExistence type="predicted"/>
<evidence type="ECO:0000259" key="1">
    <source>
        <dbReference type="PROSITE" id="PS50995"/>
    </source>
</evidence>
<dbReference type="AlphaFoldDB" id="A0A8H9GF75"/>
<dbReference type="Proteomes" id="UP000655589">
    <property type="component" value="Unassembled WGS sequence"/>
</dbReference>
<gene>
    <name evidence="2" type="ORF">GCM10010102_09940</name>
</gene>
<dbReference type="PANTHER" id="PTHR33164:SF99">
    <property type="entry name" value="MARR FAMILY REGULATORY PROTEIN"/>
    <property type="match status" value="1"/>
</dbReference>
<keyword evidence="3" id="KW-1185">Reference proteome</keyword>
<dbReference type="SUPFAM" id="SSF46785">
    <property type="entry name" value="Winged helix' DNA-binding domain"/>
    <property type="match status" value="1"/>
</dbReference>
<dbReference type="GO" id="GO:0003700">
    <property type="term" value="F:DNA-binding transcription factor activity"/>
    <property type="evidence" value="ECO:0007669"/>
    <property type="project" value="InterPro"/>
</dbReference>
<dbReference type="InterPro" id="IPR039422">
    <property type="entry name" value="MarR/SlyA-like"/>
</dbReference>
<feature type="domain" description="HTH marR-type" evidence="1">
    <location>
        <begin position="1"/>
        <end position="85"/>
    </location>
</feature>
<reference evidence="2" key="2">
    <citation type="submission" date="2020-09" db="EMBL/GenBank/DDBJ databases">
        <authorList>
            <person name="Sun Q."/>
            <person name="Ohkuma M."/>
        </authorList>
    </citation>
    <scope>NUCLEOTIDE SEQUENCE</scope>
    <source>
        <strain evidence="2">JCM 3051</strain>
    </source>
</reference>
<organism evidence="2 3">
    <name type="scientific">Promicromonospora citrea</name>
    <dbReference type="NCBI Taxonomy" id="43677"/>
    <lineage>
        <taxon>Bacteria</taxon>
        <taxon>Bacillati</taxon>
        <taxon>Actinomycetota</taxon>
        <taxon>Actinomycetes</taxon>
        <taxon>Micrococcales</taxon>
        <taxon>Promicromonosporaceae</taxon>
        <taxon>Promicromonospora</taxon>
    </lineage>
</organism>
<dbReference type="Gene3D" id="1.10.10.10">
    <property type="entry name" value="Winged helix-like DNA-binding domain superfamily/Winged helix DNA-binding domain"/>
    <property type="match status" value="1"/>
</dbReference>
<dbReference type="InterPro" id="IPR000835">
    <property type="entry name" value="HTH_MarR-typ"/>
</dbReference>
<evidence type="ECO:0000313" key="3">
    <source>
        <dbReference type="Proteomes" id="UP000655589"/>
    </source>
</evidence>
<dbReference type="InterPro" id="IPR036388">
    <property type="entry name" value="WH-like_DNA-bd_sf"/>
</dbReference>
<dbReference type="PANTHER" id="PTHR33164">
    <property type="entry name" value="TRANSCRIPTIONAL REGULATOR, MARR FAMILY"/>
    <property type="match status" value="1"/>
</dbReference>
<dbReference type="InterPro" id="IPR036390">
    <property type="entry name" value="WH_DNA-bd_sf"/>
</dbReference>
<dbReference type="PROSITE" id="PS50995">
    <property type="entry name" value="HTH_MARR_2"/>
    <property type="match status" value="1"/>
</dbReference>
<reference evidence="2" key="1">
    <citation type="journal article" date="2014" name="Int. J. Syst. Evol. Microbiol.">
        <title>Complete genome sequence of Corynebacterium casei LMG S-19264T (=DSM 44701T), isolated from a smear-ripened cheese.</title>
        <authorList>
            <consortium name="US DOE Joint Genome Institute (JGI-PGF)"/>
            <person name="Walter F."/>
            <person name="Albersmeier A."/>
            <person name="Kalinowski J."/>
            <person name="Ruckert C."/>
        </authorList>
    </citation>
    <scope>NUCLEOTIDE SEQUENCE</scope>
    <source>
        <strain evidence="2">JCM 3051</strain>
    </source>
</reference>
<dbReference type="GO" id="GO:0006950">
    <property type="term" value="P:response to stress"/>
    <property type="evidence" value="ECO:0007669"/>
    <property type="project" value="TreeGrafter"/>
</dbReference>
<dbReference type="EMBL" id="BMPT01000003">
    <property type="protein sequence ID" value="GGM16311.1"/>
    <property type="molecule type" value="Genomic_DNA"/>
</dbReference>